<proteinExistence type="predicted"/>
<feature type="region of interest" description="Disordered" evidence="3">
    <location>
        <begin position="24"/>
        <end position="65"/>
    </location>
</feature>
<dbReference type="RefSeq" id="XP_037163566.1">
    <property type="nucleotide sequence ID" value="XM_037309487.1"/>
</dbReference>
<protein>
    <recommendedName>
        <fullName evidence="4">Xylanolytic transcriptional activator regulatory domain-containing protein</fullName>
    </recommendedName>
</protein>
<sequence length="488" mass="55329">MESKQELYPRRSLKEISKTLMVIPLSDNTPMNDASDEGDSNTQGSRTRSSPGLQPSRPASNTGPSARKLLDGLGYLNHNADNLLGYLETVNTHLHDESDPRLDSPKSVLVTPELTALLKKIPERSVTDILIQHFFGEANWIYELVYLTTFLDRYNEWWSRPYQSVDNLEFAVLLLRLCSYSAQFLPSQNYTADTILGKSLCTIREQCDATAIALSQSPTMKANPPSILRVHELFFRACYLKNEGRMKESWDVLSEAIREAHELGLHVELPKGSGSLTSENEVEMGKRTYWNLFMSVILGRWPLIPERHCTVSLPNGVIGSQISDVNAPNVFCERRLQIELTKIAFDLLTSNHGKPSTDPVIIDKHIRRLQGEIIEKLPPAFKLHAAYEKWDDELPNLKRQRKMFRISVFATMCSLLRPVILQSLDQTRTWSPSDRKLVAEHRASLLDVTIEMLESVGRLHTLMGGKHNRFFLLSFFTLEPAVLLGCAL</sequence>
<feature type="compositionally biased region" description="Polar residues" evidence="3">
    <location>
        <begin position="40"/>
        <end position="64"/>
    </location>
</feature>
<evidence type="ECO:0000313" key="6">
    <source>
        <dbReference type="Proteomes" id="UP000578531"/>
    </source>
</evidence>
<dbReference type="EMBL" id="JACCJC010000032">
    <property type="protein sequence ID" value="KAF6234165.1"/>
    <property type="molecule type" value="Genomic_DNA"/>
</dbReference>
<dbReference type="GO" id="GO:0008270">
    <property type="term" value="F:zinc ion binding"/>
    <property type="evidence" value="ECO:0007669"/>
    <property type="project" value="InterPro"/>
</dbReference>
<dbReference type="AlphaFoldDB" id="A0A8H6L3J3"/>
<comment type="caution">
    <text evidence="5">The sequence shown here is derived from an EMBL/GenBank/DDBJ whole genome shotgun (WGS) entry which is preliminary data.</text>
</comment>
<accession>A0A8H6L3J3</accession>
<feature type="domain" description="Xylanolytic transcriptional activator regulatory" evidence="4">
    <location>
        <begin position="131"/>
        <end position="323"/>
    </location>
</feature>
<dbReference type="Proteomes" id="UP000578531">
    <property type="component" value="Unassembled WGS sequence"/>
</dbReference>
<evidence type="ECO:0000259" key="4">
    <source>
        <dbReference type="Pfam" id="PF04082"/>
    </source>
</evidence>
<keyword evidence="2" id="KW-0539">Nucleus</keyword>
<organism evidence="5 6">
    <name type="scientific">Letharia columbiana</name>
    <dbReference type="NCBI Taxonomy" id="112416"/>
    <lineage>
        <taxon>Eukaryota</taxon>
        <taxon>Fungi</taxon>
        <taxon>Dikarya</taxon>
        <taxon>Ascomycota</taxon>
        <taxon>Pezizomycotina</taxon>
        <taxon>Lecanoromycetes</taxon>
        <taxon>OSLEUM clade</taxon>
        <taxon>Lecanoromycetidae</taxon>
        <taxon>Lecanorales</taxon>
        <taxon>Lecanorineae</taxon>
        <taxon>Parmeliaceae</taxon>
        <taxon>Letharia</taxon>
    </lineage>
</organism>
<dbReference type="InterPro" id="IPR007219">
    <property type="entry name" value="XnlR_reg_dom"/>
</dbReference>
<reference evidence="5 6" key="1">
    <citation type="journal article" date="2020" name="Genomics">
        <title>Complete, high-quality genomes from long-read metagenomic sequencing of two wolf lichen thalli reveals enigmatic genome architecture.</title>
        <authorList>
            <person name="McKenzie S.K."/>
            <person name="Walston R.F."/>
            <person name="Allen J.L."/>
        </authorList>
    </citation>
    <scope>NUCLEOTIDE SEQUENCE [LARGE SCALE GENOMIC DNA]</scope>
    <source>
        <strain evidence="5">WasteWater2</strain>
    </source>
</reference>
<dbReference type="OrthoDB" id="5344325at2759"/>
<gene>
    <name evidence="5" type="ORF">HO173_007585</name>
</gene>
<dbReference type="CDD" id="cd12148">
    <property type="entry name" value="fungal_TF_MHR"/>
    <property type="match status" value="1"/>
</dbReference>
<name>A0A8H6L3J3_9LECA</name>
<dbReference type="PANTHER" id="PTHR31001">
    <property type="entry name" value="UNCHARACTERIZED TRANSCRIPTIONAL REGULATORY PROTEIN"/>
    <property type="match status" value="1"/>
</dbReference>
<dbReference type="GO" id="GO:0003677">
    <property type="term" value="F:DNA binding"/>
    <property type="evidence" value="ECO:0007669"/>
    <property type="project" value="InterPro"/>
</dbReference>
<evidence type="ECO:0000313" key="5">
    <source>
        <dbReference type="EMBL" id="KAF6234165.1"/>
    </source>
</evidence>
<evidence type="ECO:0000256" key="2">
    <source>
        <dbReference type="ARBA" id="ARBA00023242"/>
    </source>
</evidence>
<keyword evidence="6" id="KW-1185">Reference proteome</keyword>
<evidence type="ECO:0000256" key="3">
    <source>
        <dbReference type="SAM" id="MobiDB-lite"/>
    </source>
</evidence>
<dbReference type="GO" id="GO:0005634">
    <property type="term" value="C:nucleus"/>
    <property type="evidence" value="ECO:0007669"/>
    <property type="project" value="UniProtKB-SubCell"/>
</dbReference>
<dbReference type="GeneID" id="59289241"/>
<dbReference type="GO" id="GO:0006351">
    <property type="term" value="P:DNA-templated transcription"/>
    <property type="evidence" value="ECO:0007669"/>
    <property type="project" value="InterPro"/>
</dbReference>
<evidence type="ECO:0000256" key="1">
    <source>
        <dbReference type="ARBA" id="ARBA00004123"/>
    </source>
</evidence>
<comment type="subcellular location">
    <subcellularLocation>
        <location evidence="1">Nucleus</location>
    </subcellularLocation>
</comment>
<dbReference type="Pfam" id="PF04082">
    <property type="entry name" value="Fungal_trans"/>
    <property type="match status" value="1"/>
</dbReference>
<dbReference type="InterPro" id="IPR050613">
    <property type="entry name" value="Sec_Metabolite_Reg"/>
</dbReference>
<dbReference type="PANTHER" id="PTHR31001:SF87">
    <property type="entry name" value="COL-21"/>
    <property type="match status" value="1"/>
</dbReference>